<name>A0A7E4UY66_PANRE</name>
<feature type="compositionally biased region" description="Low complexity" evidence="1">
    <location>
        <begin position="196"/>
        <end position="232"/>
    </location>
</feature>
<dbReference type="AlphaFoldDB" id="A0A7E4UY66"/>
<dbReference type="SUPFAM" id="SSF50985">
    <property type="entry name" value="RCC1/BLIP-II"/>
    <property type="match status" value="1"/>
</dbReference>
<feature type="compositionally biased region" description="Polar residues" evidence="1">
    <location>
        <begin position="168"/>
        <end position="187"/>
    </location>
</feature>
<feature type="compositionally biased region" description="Polar residues" evidence="1">
    <location>
        <begin position="237"/>
        <end position="247"/>
    </location>
</feature>
<dbReference type="WBParaSite" id="Pan_g14253.t1">
    <property type="protein sequence ID" value="Pan_g14253.t1"/>
    <property type="gene ID" value="Pan_g14253"/>
</dbReference>
<feature type="compositionally biased region" description="Low complexity" evidence="1">
    <location>
        <begin position="111"/>
        <end position="126"/>
    </location>
</feature>
<proteinExistence type="predicted"/>
<feature type="compositionally biased region" description="Pro residues" evidence="1">
    <location>
        <begin position="148"/>
        <end position="165"/>
    </location>
</feature>
<organism evidence="2 3">
    <name type="scientific">Panagrellus redivivus</name>
    <name type="common">Microworm</name>
    <dbReference type="NCBI Taxonomy" id="6233"/>
    <lineage>
        <taxon>Eukaryota</taxon>
        <taxon>Metazoa</taxon>
        <taxon>Ecdysozoa</taxon>
        <taxon>Nematoda</taxon>
        <taxon>Chromadorea</taxon>
        <taxon>Rhabditida</taxon>
        <taxon>Tylenchina</taxon>
        <taxon>Panagrolaimomorpha</taxon>
        <taxon>Panagrolaimoidea</taxon>
        <taxon>Panagrolaimidae</taxon>
        <taxon>Panagrellus</taxon>
    </lineage>
</organism>
<accession>A0A7E4UY66</accession>
<keyword evidence="2" id="KW-1185">Reference proteome</keyword>
<feature type="region of interest" description="Disordered" evidence="1">
    <location>
        <begin position="110"/>
        <end position="256"/>
    </location>
</feature>
<reference evidence="2" key="1">
    <citation type="journal article" date="2013" name="Genetics">
        <title>The draft genome and transcriptome of Panagrellus redivivus are shaped by the harsh demands of a free-living lifestyle.</title>
        <authorList>
            <person name="Srinivasan J."/>
            <person name="Dillman A.R."/>
            <person name="Macchietto M.G."/>
            <person name="Heikkinen L."/>
            <person name="Lakso M."/>
            <person name="Fracchia K.M."/>
            <person name="Antoshechkin I."/>
            <person name="Mortazavi A."/>
            <person name="Wong G."/>
            <person name="Sternberg P.W."/>
        </authorList>
    </citation>
    <scope>NUCLEOTIDE SEQUENCE [LARGE SCALE GENOMIC DNA]</scope>
    <source>
        <strain evidence="2">MT8872</strain>
    </source>
</reference>
<evidence type="ECO:0000256" key="1">
    <source>
        <dbReference type="SAM" id="MobiDB-lite"/>
    </source>
</evidence>
<evidence type="ECO:0000313" key="3">
    <source>
        <dbReference type="WBParaSite" id="Pan_g14253.t1"/>
    </source>
</evidence>
<sequence length="427" mass="48103">MINPPRSCFDVKPPNAWSTLPTFNNRRAESLIELHRGFLDASRYDQSESYRKVRDELRAAYVTTPSDVRVTQWLNRQQKRRESFWEEQFRQKWNVNGEPEGWEVVERQKWLQQHQQPAPQRRPQPQLDRHDQPQAQQPQEEAVQQPEDPQPAVPKPQPQRQPTPQQPSGASDSEPEFQQPSTSAASDRSNRKRRQVVAPSTVPARRPRRSPVAPVVAPQVEAVPVEQQPMPEAVQPRRQQPAENPQNADIEKRDLPDAPPVVVGLKVIVDQKLAAKDQKQVIRRLDFKAIRYGNGIVIAQGNLVGLKYQPGLNWGFVYNDPSDPVVSMDGGDEHLILMTQNGHIFTIGRNAEGQLGSSRRPGVYRQRHVGQSATRLTVLLKKKTPNGKTKKEHAIFKGISACGNTSSAITVDDTMFHCGDGLGPVLG</sequence>
<protein>
    <submittedName>
        <fullName evidence="3">Homeobox domain-containing protein</fullName>
    </submittedName>
</protein>
<feature type="compositionally biased region" description="Low complexity" evidence="1">
    <location>
        <begin position="133"/>
        <end position="147"/>
    </location>
</feature>
<dbReference type="Proteomes" id="UP000492821">
    <property type="component" value="Unassembled WGS sequence"/>
</dbReference>
<dbReference type="Gene3D" id="2.130.10.30">
    <property type="entry name" value="Regulator of chromosome condensation 1/beta-lactamase-inhibitor protein II"/>
    <property type="match status" value="1"/>
</dbReference>
<dbReference type="InterPro" id="IPR009091">
    <property type="entry name" value="RCC1/BLIP-II"/>
</dbReference>
<evidence type="ECO:0000313" key="2">
    <source>
        <dbReference type="Proteomes" id="UP000492821"/>
    </source>
</evidence>
<reference evidence="3" key="2">
    <citation type="submission" date="2020-10" db="UniProtKB">
        <authorList>
            <consortium name="WormBaseParasite"/>
        </authorList>
    </citation>
    <scope>IDENTIFICATION</scope>
</reference>